<reference evidence="19" key="1">
    <citation type="journal article" date="2007" name="Nature">
        <title>Genome of the marsupial Monodelphis domestica reveals innovation in non-coding sequences.</title>
        <authorList>
            <person name="Mikkelsen T.S."/>
            <person name="Wakefield M.J."/>
            <person name="Aken B."/>
            <person name="Amemiya C.T."/>
            <person name="Chang J.L."/>
            <person name="Duke S."/>
            <person name="Garber M."/>
            <person name="Gentles A.J."/>
            <person name="Goodstadt L."/>
            <person name="Heger A."/>
            <person name="Jurka J."/>
            <person name="Kamal M."/>
            <person name="Mauceli E."/>
            <person name="Searle S.M."/>
            <person name="Sharpe T."/>
            <person name="Baker M.L."/>
            <person name="Batzer M.A."/>
            <person name="Benos P.V."/>
            <person name="Belov K."/>
            <person name="Clamp M."/>
            <person name="Cook A."/>
            <person name="Cuff J."/>
            <person name="Das R."/>
            <person name="Davidow L."/>
            <person name="Deakin J.E."/>
            <person name="Fazzari M.J."/>
            <person name="Glass J.L."/>
            <person name="Grabherr M."/>
            <person name="Greally J.M."/>
            <person name="Gu W."/>
            <person name="Hore T.A."/>
            <person name="Huttley G.A."/>
            <person name="Kleber M."/>
            <person name="Jirtle R.L."/>
            <person name="Koina E."/>
            <person name="Lee J.T."/>
            <person name="Mahony S."/>
            <person name="Marra M.A."/>
            <person name="Miller R.D."/>
            <person name="Nicholls R.D."/>
            <person name="Oda M."/>
            <person name="Papenfuss A.T."/>
            <person name="Parra Z.E."/>
            <person name="Pollock D.D."/>
            <person name="Ray D.A."/>
            <person name="Schein J.E."/>
            <person name="Speed T.P."/>
            <person name="Thompson K."/>
            <person name="VandeBerg J.L."/>
            <person name="Wade C.M."/>
            <person name="Walker J.A."/>
            <person name="Waters P.D."/>
            <person name="Webber C."/>
            <person name="Weidman J.R."/>
            <person name="Xie X."/>
            <person name="Zody M.C."/>
            <person name="Baldwin J."/>
            <person name="Abdouelleil A."/>
            <person name="Abdulkadir J."/>
            <person name="Abebe A."/>
            <person name="Abera B."/>
            <person name="Abreu J."/>
            <person name="Acer S.C."/>
            <person name="Aftuck L."/>
            <person name="Alexander A."/>
            <person name="An P."/>
            <person name="Anderson E."/>
            <person name="Anderson S."/>
            <person name="Arachi H."/>
            <person name="Azer M."/>
            <person name="Bachantsang P."/>
            <person name="Barry A."/>
            <person name="Bayul T."/>
            <person name="Berlin A."/>
            <person name="Bessette D."/>
            <person name="Bloom T."/>
            <person name="Bloom T."/>
            <person name="Boguslavskiy L."/>
            <person name="Bonnet C."/>
            <person name="Boukhgalter B."/>
            <person name="Bourzgui I."/>
            <person name="Brown A."/>
            <person name="Cahill P."/>
            <person name="Channer S."/>
            <person name="Cheshatsang Y."/>
            <person name="Chuda L."/>
            <person name="Citroen M."/>
            <person name="Collymore A."/>
            <person name="Cooke P."/>
            <person name="Costello M."/>
            <person name="D'Aco K."/>
            <person name="Daza R."/>
            <person name="De Haan G."/>
            <person name="DeGray S."/>
            <person name="DeMaso C."/>
            <person name="Dhargay N."/>
            <person name="Dooley K."/>
            <person name="Dooley E."/>
            <person name="Doricent M."/>
            <person name="Dorje P."/>
            <person name="Dorjee K."/>
            <person name="Dupes A."/>
            <person name="Elong R."/>
            <person name="Falk J."/>
            <person name="Farina A."/>
            <person name="Faro S."/>
            <person name="Ferguson D."/>
            <person name="Fisher S."/>
            <person name="Foley C.D."/>
            <person name="Franke A."/>
            <person name="Friedrich D."/>
            <person name="Gadbois L."/>
            <person name="Gearin G."/>
            <person name="Gearin C.R."/>
            <person name="Giannoukos G."/>
            <person name="Goode T."/>
            <person name="Graham J."/>
            <person name="Grandbois E."/>
            <person name="Grewal S."/>
            <person name="Gyaltsen K."/>
            <person name="Hafez N."/>
            <person name="Hagos B."/>
            <person name="Hall J."/>
            <person name="Henson C."/>
            <person name="Hollinger A."/>
            <person name="Honan T."/>
            <person name="Huard M.D."/>
            <person name="Hughes L."/>
            <person name="Hurhula B."/>
            <person name="Husby M.E."/>
            <person name="Kamat A."/>
            <person name="Kanga B."/>
            <person name="Kashin S."/>
            <person name="Khazanovich D."/>
            <person name="Kisner P."/>
            <person name="Lance K."/>
            <person name="Lara M."/>
            <person name="Lee W."/>
            <person name="Lennon N."/>
            <person name="Letendre F."/>
            <person name="LeVine R."/>
            <person name="Lipovsky A."/>
            <person name="Liu X."/>
            <person name="Liu J."/>
            <person name="Liu S."/>
            <person name="Lokyitsang T."/>
            <person name="Lokyitsang Y."/>
            <person name="Lubonja R."/>
            <person name="Lui A."/>
            <person name="MacDonald P."/>
            <person name="Magnisalis V."/>
            <person name="Maru K."/>
            <person name="Matthews C."/>
            <person name="McCusker W."/>
            <person name="McDonough S."/>
            <person name="Mehta T."/>
            <person name="Meldrim J."/>
            <person name="Meneus L."/>
            <person name="Mihai O."/>
            <person name="Mihalev A."/>
            <person name="Mihova T."/>
            <person name="Mittelman R."/>
            <person name="Mlenga V."/>
            <person name="Montmayeur A."/>
            <person name="Mulrain L."/>
            <person name="Navidi A."/>
            <person name="Naylor J."/>
            <person name="Negash T."/>
            <person name="Nguyen T."/>
            <person name="Nguyen N."/>
            <person name="Nicol R."/>
            <person name="Norbu C."/>
            <person name="Norbu N."/>
            <person name="Novod N."/>
            <person name="O'Neill B."/>
            <person name="Osman S."/>
            <person name="Markiewicz E."/>
            <person name="Oyono O.L."/>
            <person name="Patti C."/>
            <person name="Phunkhang P."/>
            <person name="Pierre F."/>
            <person name="Priest M."/>
            <person name="Raghuraman S."/>
            <person name="Rege F."/>
            <person name="Reyes R."/>
            <person name="Rise C."/>
            <person name="Rogov P."/>
            <person name="Ross K."/>
            <person name="Ryan E."/>
            <person name="Settipalli S."/>
            <person name="Shea T."/>
            <person name="Sherpa N."/>
            <person name="Shi L."/>
            <person name="Shih D."/>
            <person name="Sparrow T."/>
            <person name="Spaulding J."/>
            <person name="Stalker J."/>
            <person name="Stange-Thomann N."/>
            <person name="Stavropoulos S."/>
            <person name="Stone C."/>
            <person name="Strader C."/>
            <person name="Tesfaye S."/>
            <person name="Thomson T."/>
            <person name="Thoulutsang Y."/>
            <person name="Thoulutsang D."/>
            <person name="Topham K."/>
            <person name="Topping I."/>
            <person name="Tsamla T."/>
            <person name="Vassiliev H."/>
            <person name="Vo A."/>
            <person name="Wangchuk T."/>
            <person name="Wangdi T."/>
            <person name="Weiand M."/>
            <person name="Wilkinson J."/>
            <person name="Wilson A."/>
            <person name="Yadav S."/>
            <person name="Young G."/>
            <person name="Yu Q."/>
            <person name="Zembek L."/>
            <person name="Zhong D."/>
            <person name="Zimmer A."/>
            <person name="Zwirko Z."/>
            <person name="Jaffe D.B."/>
            <person name="Alvarez P."/>
            <person name="Brockman W."/>
            <person name="Butler J."/>
            <person name="Chin C."/>
            <person name="Gnerre S."/>
            <person name="MacCallum I."/>
            <person name="Graves J.A."/>
            <person name="Ponting C.P."/>
            <person name="Breen M."/>
            <person name="Samollow P.B."/>
            <person name="Lander E.S."/>
            <person name="Lindblad-Toh K."/>
        </authorList>
    </citation>
    <scope>NUCLEOTIDE SEQUENCE [LARGE SCALE GENOMIC DNA]</scope>
</reference>
<dbReference type="PANTHER" id="PTHR14516">
    <property type="entry name" value="1-PYRROLINE-5-CARBOXYLATE DEHYDROGENASE FAMILY MEMBER"/>
    <property type="match status" value="1"/>
</dbReference>
<feature type="active site" evidence="15">
    <location>
        <position position="313"/>
    </location>
</feature>
<comment type="subcellular location">
    <subcellularLocation>
        <location evidence="1">Mitochondrion matrix</location>
    </subcellularLocation>
</comment>
<dbReference type="EC" id="1.2.1.88" evidence="4"/>
<dbReference type="InterPro" id="IPR016162">
    <property type="entry name" value="Ald_DH_N"/>
</dbReference>
<evidence type="ECO:0000256" key="9">
    <source>
        <dbReference type="ARBA" id="ARBA00023062"/>
    </source>
</evidence>
<dbReference type="GO" id="GO:0004029">
    <property type="term" value="F:aldehyde dehydrogenase (NAD+) activity"/>
    <property type="evidence" value="ECO:0007669"/>
    <property type="project" value="Ensembl"/>
</dbReference>
<proteinExistence type="inferred from homology"/>
<dbReference type="STRING" id="13616.ENSMODP00000042358"/>
<accession>A0A5F8G4F6</accession>
<evidence type="ECO:0000256" key="16">
    <source>
        <dbReference type="RuleBase" id="RU003345"/>
    </source>
</evidence>
<dbReference type="PROSITE" id="PS00070">
    <property type="entry name" value="ALDEHYDE_DEHYDR_CYS"/>
    <property type="match status" value="1"/>
</dbReference>
<evidence type="ECO:0000256" key="2">
    <source>
        <dbReference type="ARBA" id="ARBA00004786"/>
    </source>
</evidence>
<evidence type="ECO:0000256" key="4">
    <source>
        <dbReference type="ARBA" id="ARBA00012884"/>
    </source>
</evidence>
<organism evidence="19 20">
    <name type="scientific">Monodelphis domestica</name>
    <name type="common">Gray short-tailed opossum</name>
    <dbReference type="NCBI Taxonomy" id="13616"/>
    <lineage>
        <taxon>Eukaryota</taxon>
        <taxon>Metazoa</taxon>
        <taxon>Chordata</taxon>
        <taxon>Craniata</taxon>
        <taxon>Vertebrata</taxon>
        <taxon>Euteleostomi</taxon>
        <taxon>Mammalia</taxon>
        <taxon>Metatheria</taxon>
        <taxon>Didelphimorphia</taxon>
        <taxon>Didelphidae</taxon>
        <taxon>Monodelphis</taxon>
    </lineage>
</organism>
<protein>
    <recommendedName>
        <fullName evidence="5">Delta-1-pyrroline-5-carboxylate dehydrogenase, mitochondrial</fullName>
        <ecNumber evidence="4">1.2.1.88</ecNumber>
    </recommendedName>
    <alternativeName>
        <fullName evidence="11">Aldehyde dehydrogenase family 4 member A1</fullName>
    </alternativeName>
    <alternativeName>
        <fullName evidence="12">L-glutamate gamma-semialdehyde dehydrogenase</fullName>
    </alternativeName>
</protein>
<reference evidence="19" key="2">
    <citation type="submission" date="2025-08" db="UniProtKB">
        <authorList>
            <consortium name="Ensembl"/>
        </authorList>
    </citation>
    <scope>IDENTIFICATION</scope>
</reference>
<dbReference type="InterPro" id="IPR005931">
    <property type="entry name" value="P5CDH/ALDH4A1"/>
</dbReference>
<evidence type="ECO:0000259" key="18">
    <source>
        <dbReference type="Pfam" id="PF00171"/>
    </source>
</evidence>
<comment type="function">
    <text evidence="14">Irreversible conversion of delta-1-pyrroline-5-carboxylate (P5C), derived either from proline or ornithine, to glutamate. This is a necessary step in the pathway interconnecting the urea and tricarboxylic acid cycles. The preferred substrate is glutamic gamma-semialdehyde, other substrates include succinic, glutaric and adipic semialdehydes.</text>
</comment>
<dbReference type="InterPro" id="IPR016163">
    <property type="entry name" value="Ald_DH_C"/>
</dbReference>
<evidence type="ECO:0000256" key="14">
    <source>
        <dbReference type="ARBA" id="ARBA00056285"/>
    </source>
</evidence>
<dbReference type="PROSITE" id="PS00687">
    <property type="entry name" value="ALDEHYDE_DEHYDR_GLU"/>
    <property type="match status" value="1"/>
</dbReference>
<evidence type="ECO:0000256" key="1">
    <source>
        <dbReference type="ARBA" id="ARBA00004305"/>
    </source>
</evidence>
<dbReference type="FunFam" id="3.40.309.10:FF:000005">
    <property type="entry name" value="1-pyrroline-5-carboxylate dehydrogenase 1"/>
    <property type="match status" value="1"/>
</dbReference>
<sequence length="777" mass="86398">MLPLLSPLRRTLLSGPRLAGLRWLHAASVKVANEPVLAFNPGSPERSALQQALKDLKDKTEAVPCVVGDEEVWTSDVHYQVSPFNHKHKVAKYCYADKDLINKAIEAALAAQKEWDLKPMSDRAQIFLKAADLLSGPRRAEILAKTMIGQGKTVIQAEVDAAAELIDFFRFNAQFAMELENKQPISVPPSTNRVVYRGLEGFVAAVSPFNFTAIGGNLAGSPALMGNVVIWKPSDTAILANYAVYKVLREAGLPPNIIQFVPASGPVFGDTVTSSEHLSGLNFTGSVPTFKRLWKQVADNLDRYRTFPRLAGECGGKNFHFVHSSADVASVVSGTLRSAFEFGGQKCSACSRLYVPDSLWPKIKAQLLEEHSQIRVGDPVEEFGIFFSAVIEPNSFGRIKKWLEHIRASPNLSILAGGQCDDSVGYFVQPCIVESKDPRDRIMNEEIFGPILTVYVYPEGQYREILQLVDSTSPYGLTGAVFAQDKNVIDEATKILRNAAGNFYINDKSTGSVVAQQPFGGSRASGEPLPPKGEERGGPYRGPLEQNVRAGRELRTENVRAGRELRTENVRAGRELRTENVRAGRDLRTQDVRAGRELRTENARAGRELRTQNVRSGRDLRTENVRAGRELRTENARAGGDLRTQNVRAGRDLRTQNVRAGRELRTQNVRAGRDLRTENVRAGRDLRTQNVRAGRDLRTENVRAGRELRTENVRAGRELRTQNVRAGKDLRKENVRAERDLRTENVRAGRDLRTENVRAGRDLRTQNVRAGRDLRTQ</sequence>
<keyword evidence="9" id="KW-0642">Proline metabolism</keyword>
<feature type="domain" description="Aldehyde dehydrogenase" evidence="18">
    <location>
        <begin position="80"/>
        <end position="526"/>
    </location>
</feature>
<dbReference type="Bgee" id="ENSMODG00000020887">
    <property type="expression patterns" value="Expressed in adult mammalian kidney and 19 other cell types or tissues"/>
</dbReference>
<keyword evidence="10" id="KW-0496">Mitochondrion</keyword>
<evidence type="ECO:0000256" key="17">
    <source>
        <dbReference type="SAM" id="MobiDB-lite"/>
    </source>
</evidence>
<dbReference type="PANTHER" id="PTHR14516:SF3">
    <property type="entry name" value="DELTA-1-PYRROLINE-5-CARBOXYLATE DEHYDROGENASE, MITOCHONDRIAL"/>
    <property type="match status" value="1"/>
</dbReference>
<dbReference type="Proteomes" id="UP000002280">
    <property type="component" value="Unplaced"/>
</dbReference>
<name>A0A5F8G4F6_MONDO</name>
<comment type="pathway">
    <text evidence="2">Amino-acid degradation; L-proline degradation into L-glutamate; L-glutamate from L-proline: step 2/2.</text>
</comment>
<dbReference type="Ensembl" id="ENSMODT00000087729.1">
    <property type="protein sequence ID" value="ENSMODP00000042358.1"/>
    <property type="gene ID" value="ENSMODG00000020887.4"/>
</dbReference>
<dbReference type="NCBIfam" id="TIGR01236">
    <property type="entry name" value="D1pyr5carbox1"/>
    <property type="match status" value="1"/>
</dbReference>
<dbReference type="UniPathway" id="UPA00261">
    <property type="reaction ID" value="UER00374"/>
</dbReference>
<dbReference type="GO" id="GO:0010133">
    <property type="term" value="P:L-proline catabolic process to L-glutamate"/>
    <property type="evidence" value="ECO:0007669"/>
    <property type="project" value="UniProtKB-UniPathway"/>
</dbReference>
<dbReference type="Gene3D" id="3.40.309.10">
    <property type="entry name" value="Aldehyde Dehydrogenase, Chain A, domain 2"/>
    <property type="match status" value="1"/>
</dbReference>
<evidence type="ECO:0000256" key="12">
    <source>
        <dbReference type="ARBA" id="ARBA00032259"/>
    </source>
</evidence>
<dbReference type="InterPro" id="IPR015590">
    <property type="entry name" value="Aldehyde_DH_dom"/>
</dbReference>
<dbReference type="CDD" id="cd07123">
    <property type="entry name" value="ALDH_F4-17_P5CDH"/>
    <property type="match status" value="1"/>
</dbReference>
<evidence type="ECO:0000256" key="15">
    <source>
        <dbReference type="PROSITE-ProRule" id="PRU10007"/>
    </source>
</evidence>
<dbReference type="OMA" id="NVYYPYM"/>
<dbReference type="GeneTree" id="ENSGT00560000077335"/>
<dbReference type="AlphaFoldDB" id="A0A5F8G4F6"/>
<comment type="similarity">
    <text evidence="3 16">Belongs to the aldehyde dehydrogenase family.</text>
</comment>
<dbReference type="GO" id="GO:0005759">
    <property type="term" value="C:mitochondrial matrix"/>
    <property type="evidence" value="ECO:0007669"/>
    <property type="project" value="UniProtKB-SubCell"/>
</dbReference>
<dbReference type="GO" id="GO:0003842">
    <property type="term" value="F:L-glutamate gamma-semialdehyde dehydrogenase activity"/>
    <property type="evidence" value="ECO:0007669"/>
    <property type="project" value="UniProtKB-EC"/>
</dbReference>
<dbReference type="SUPFAM" id="SSF53720">
    <property type="entry name" value="ALDH-like"/>
    <property type="match status" value="1"/>
</dbReference>
<comment type="catalytic activity">
    <reaction evidence="13">
        <text>L-glutamate 5-semialdehyde + NAD(+) + H2O = L-glutamate + NADH + 2 H(+)</text>
        <dbReference type="Rhea" id="RHEA:30235"/>
        <dbReference type="ChEBI" id="CHEBI:15377"/>
        <dbReference type="ChEBI" id="CHEBI:15378"/>
        <dbReference type="ChEBI" id="CHEBI:29985"/>
        <dbReference type="ChEBI" id="CHEBI:57540"/>
        <dbReference type="ChEBI" id="CHEBI:57945"/>
        <dbReference type="ChEBI" id="CHEBI:58066"/>
        <dbReference type="EC" id="1.2.1.88"/>
    </reaction>
</comment>
<keyword evidence="6" id="KW-0809">Transit peptide</keyword>
<evidence type="ECO:0000256" key="10">
    <source>
        <dbReference type="ARBA" id="ARBA00023128"/>
    </source>
</evidence>
<feature type="region of interest" description="Disordered" evidence="17">
    <location>
        <begin position="515"/>
        <end position="545"/>
    </location>
</feature>
<dbReference type="Gene3D" id="3.40.605.10">
    <property type="entry name" value="Aldehyde Dehydrogenase, Chain A, domain 1"/>
    <property type="match status" value="1"/>
</dbReference>
<evidence type="ECO:0000256" key="5">
    <source>
        <dbReference type="ARBA" id="ARBA00014421"/>
    </source>
</evidence>
<keyword evidence="20" id="KW-1185">Reference proteome</keyword>
<dbReference type="FunFam" id="3.40.605.10:FF:000006">
    <property type="entry name" value="1-pyrroline-5-carboxylate dehydrogenase"/>
    <property type="match status" value="1"/>
</dbReference>
<evidence type="ECO:0000313" key="19">
    <source>
        <dbReference type="Ensembl" id="ENSMODP00000042358.1"/>
    </source>
</evidence>
<keyword evidence="7 16" id="KW-0560">Oxidoreductase</keyword>
<dbReference type="InterPro" id="IPR016160">
    <property type="entry name" value="Ald_DH_CS_CYS"/>
</dbReference>
<gene>
    <name evidence="19" type="primary">ALDH4A1</name>
</gene>
<dbReference type="InParanoid" id="A0A5F8G4F6"/>
<keyword evidence="8" id="KW-0520">NAD</keyword>
<evidence type="ECO:0000256" key="11">
    <source>
        <dbReference type="ARBA" id="ARBA00029864"/>
    </source>
</evidence>
<evidence type="ECO:0000256" key="8">
    <source>
        <dbReference type="ARBA" id="ARBA00023027"/>
    </source>
</evidence>
<feature type="region of interest" description="Disordered" evidence="17">
    <location>
        <begin position="757"/>
        <end position="777"/>
    </location>
</feature>
<evidence type="ECO:0000313" key="20">
    <source>
        <dbReference type="Proteomes" id="UP000002280"/>
    </source>
</evidence>
<evidence type="ECO:0000256" key="3">
    <source>
        <dbReference type="ARBA" id="ARBA00009986"/>
    </source>
</evidence>
<dbReference type="GO" id="GO:0042802">
    <property type="term" value="F:identical protein binding"/>
    <property type="evidence" value="ECO:0007669"/>
    <property type="project" value="Ensembl"/>
</dbReference>
<dbReference type="Pfam" id="PF00171">
    <property type="entry name" value="Aldedh"/>
    <property type="match status" value="1"/>
</dbReference>
<dbReference type="GO" id="GO:0005829">
    <property type="term" value="C:cytosol"/>
    <property type="evidence" value="ECO:0007669"/>
    <property type="project" value="Ensembl"/>
</dbReference>
<evidence type="ECO:0000256" key="6">
    <source>
        <dbReference type="ARBA" id="ARBA00022946"/>
    </source>
</evidence>
<dbReference type="InterPro" id="IPR016161">
    <property type="entry name" value="Ald_DH/histidinol_DH"/>
</dbReference>
<evidence type="ECO:0000256" key="7">
    <source>
        <dbReference type="ARBA" id="ARBA00023002"/>
    </source>
</evidence>
<evidence type="ECO:0000256" key="13">
    <source>
        <dbReference type="ARBA" id="ARBA00048142"/>
    </source>
</evidence>
<reference evidence="19" key="3">
    <citation type="submission" date="2025-09" db="UniProtKB">
        <authorList>
            <consortium name="Ensembl"/>
        </authorList>
    </citation>
    <scope>IDENTIFICATION</scope>
</reference>
<dbReference type="FunCoup" id="A0A5F8G4F6">
    <property type="interactions" value="1354"/>
</dbReference>
<dbReference type="InterPro" id="IPR029510">
    <property type="entry name" value="Ald_DH_CS_GLU"/>
</dbReference>